<dbReference type="PRINTS" id="PR00039">
    <property type="entry name" value="HTHLYSR"/>
</dbReference>
<keyword evidence="4" id="KW-0804">Transcription</keyword>
<evidence type="ECO:0000256" key="1">
    <source>
        <dbReference type="ARBA" id="ARBA00009437"/>
    </source>
</evidence>
<dbReference type="OrthoDB" id="63123at2"/>
<dbReference type="InterPro" id="IPR036390">
    <property type="entry name" value="WH_DNA-bd_sf"/>
</dbReference>
<dbReference type="Gene3D" id="1.10.10.10">
    <property type="entry name" value="Winged helix-like DNA-binding domain superfamily/Winged helix DNA-binding domain"/>
    <property type="match status" value="1"/>
</dbReference>
<comment type="similarity">
    <text evidence="1">Belongs to the LysR transcriptional regulatory family.</text>
</comment>
<name>A0A2X0K1F2_9ACTN</name>
<organism evidence="6 7">
    <name type="scientific">Streptacidiphilus pinicola</name>
    <dbReference type="NCBI Taxonomy" id="2219663"/>
    <lineage>
        <taxon>Bacteria</taxon>
        <taxon>Bacillati</taxon>
        <taxon>Actinomycetota</taxon>
        <taxon>Actinomycetes</taxon>
        <taxon>Kitasatosporales</taxon>
        <taxon>Streptomycetaceae</taxon>
        <taxon>Streptacidiphilus</taxon>
    </lineage>
</organism>
<evidence type="ECO:0000256" key="3">
    <source>
        <dbReference type="ARBA" id="ARBA00023125"/>
    </source>
</evidence>
<dbReference type="GO" id="GO:0000976">
    <property type="term" value="F:transcription cis-regulatory region binding"/>
    <property type="evidence" value="ECO:0007669"/>
    <property type="project" value="TreeGrafter"/>
</dbReference>
<dbReference type="Pfam" id="PF00126">
    <property type="entry name" value="HTH_1"/>
    <property type="match status" value="1"/>
</dbReference>
<dbReference type="PANTHER" id="PTHR30126">
    <property type="entry name" value="HTH-TYPE TRANSCRIPTIONAL REGULATOR"/>
    <property type="match status" value="1"/>
</dbReference>
<evidence type="ECO:0000313" key="6">
    <source>
        <dbReference type="EMBL" id="RAG81190.1"/>
    </source>
</evidence>
<reference evidence="6 7" key="1">
    <citation type="submission" date="2018-06" db="EMBL/GenBank/DDBJ databases">
        <title>Streptacidiphilus pinicola sp. nov., isolated from pine grove soil.</title>
        <authorList>
            <person name="Roh S.G."/>
            <person name="Park S."/>
            <person name="Kim M.-K."/>
            <person name="Yun B.-R."/>
            <person name="Park J."/>
            <person name="Kim M.J."/>
            <person name="Kim Y.S."/>
            <person name="Kim S.B."/>
        </authorList>
    </citation>
    <scope>NUCLEOTIDE SEQUENCE [LARGE SCALE GENOMIC DNA]</scope>
    <source>
        <strain evidence="6 7">MMS16-CNU450</strain>
    </source>
</reference>
<gene>
    <name evidence="6" type="ORF">DN069_34105</name>
</gene>
<evidence type="ECO:0000256" key="4">
    <source>
        <dbReference type="ARBA" id="ARBA00023163"/>
    </source>
</evidence>
<feature type="domain" description="HTH lysR-type" evidence="5">
    <location>
        <begin position="4"/>
        <end position="61"/>
    </location>
</feature>
<dbReference type="FunFam" id="1.10.10.10:FF:000001">
    <property type="entry name" value="LysR family transcriptional regulator"/>
    <property type="match status" value="1"/>
</dbReference>
<dbReference type="Pfam" id="PF03466">
    <property type="entry name" value="LysR_substrate"/>
    <property type="match status" value="1"/>
</dbReference>
<keyword evidence="3" id="KW-0238">DNA-binding</keyword>
<dbReference type="PROSITE" id="PS50931">
    <property type="entry name" value="HTH_LYSR"/>
    <property type="match status" value="1"/>
</dbReference>
<dbReference type="SUPFAM" id="SSF46785">
    <property type="entry name" value="Winged helix' DNA-binding domain"/>
    <property type="match status" value="1"/>
</dbReference>
<dbReference type="SUPFAM" id="SSF53850">
    <property type="entry name" value="Periplasmic binding protein-like II"/>
    <property type="match status" value="1"/>
</dbReference>
<dbReference type="Proteomes" id="UP000248889">
    <property type="component" value="Unassembled WGS sequence"/>
</dbReference>
<dbReference type="InterPro" id="IPR036388">
    <property type="entry name" value="WH-like_DNA-bd_sf"/>
</dbReference>
<evidence type="ECO:0000313" key="7">
    <source>
        <dbReference type="Proteomes" id="UP000248889"/>
    </source>
</evidence>
<dbReference type="InterPro" id="IPR000847">
    <property type="entry name" value="LysR_HTH_N"/>
</dbReference>
<dbReference type="PANTHER" id="PTHR30126:SF94">
    <property type="entry name" value="LYSR FAMILY TRANSCRIPTIONAL REGULATOR"/>
    <property type="match status" value="1"/>
</dbReference>
<keyword evidence="7" id="KW-1185">Reference proteome</keyword>
<dbReference type="GO" id="GO:0003700">
    <property type="term" value="F:DNA-binding transcription factor activity"/>
    <property type="evidence" value="ECO:0007669"/>
    <property type="project" value="InterPro"/>
</dbReference>
<keyword evidence="2" id="KW-0805">Transcription regulation</keyword>
<dbReference type="AlphaFoldDB" id="A0A2X0K1F2"/>
<protein>
    <submittedName>
        <fullName evidence="6">LysR family transcriptional regulator</fullName>
    </submittedName>
</protein>
<dbReference type="EMBL" id="QKYN01000173">
    <property type="protein sequence ID" value="RAG81190.1"/>
    <property type="molecule type" value="Genomic_DNA"/>
</dbReference>
<dbReference type="Gene3D" id="3.40.190.10">
    <property type="entry name" value="Periplasmic binding protein-like II"/>
    <property type="match status" value="3"/>
</dbReference>
<proteinExistence type="inferred from homology"/>
<evidence type="ECO:0000256" key="2">
    <source>
        <dbReference type="ARBA" id="ARBA00023015"/>
    </source>
</evidence>
<dbReference type="RefSeq" id="WP_111507119.1">
    <property type="nucleotide sequence ID" value="NZ_QKYN01000173.1"/>
</dbReference>
<sequence>MADLLPQELRVLVAVAGAHSFTGAAEQLGSTQSAVSHTVRTVERKLGAVLFERGRLGAAPTPAGERAVAHARRVLRMLDTLAAEVRSTARGTEEITGPLRIAAFRSAATQLLPAVLGGLRRQHPGLEPQVVIVREIGRGTAGEVADGRADLAIATLDHSAPPLPGLVATPLFREPYALVHPAGAADPRALPLVDWVENCGSYTRDWWRDQDWLPGGGLSAEDDVFALSLVAQGLGMSVMPWLSLVDLPAQVSRTDLGPEGPTRQVGYVTTADLARTGAVRALIRALRSAPLRPGLLPVG</sequence>
<dbReference type="InterPro" id="IPR005119">
    <property type="entry name" value="LysR_subst-bd"/>
</dbReference>
<comment type="caution">
    <text evidence="6">The sequence shown here is derived from an EMBL/GenBank/DDBJ whole genome shotgun (WGS) entry which is preliminary data.</text>
</comment>
<evidence type="ECO:0000259" key="5">
    <source>
        <dbReference type="PROSITE" id="PS50931"/>
    </source>
</evidence>
<accession>A0A2X0K1F2</accession>